<keyword evidence="1" id="KW-0695">RNA-directed DNA polymerase</keyword>
<dbReference type="InParanoid" id="L7JZW4"/>
<dbReference type="EC" id="2.7.7.49" evidence="1"/>
<evidence type="ECO:0000313" key="1">
    <source>
        <dbReference type="EMBL" id="ELQ76282.1"/>
    </source>
</evidence>
<dbReference type="AlphaFoldDB" id="L7JZW4"/>
<reference evidence="1 2" key="1">
    <citation type="journal article" date="2012" name="PLoS Pathog.">
        <title>The genome of the obligate intracellular parasite Trachipleistophora hominis: new insights into microsporidian genome dynamics and reductive evolution.</title>
        <authorList>
            <person name="Heinz E."/>
            <person name="Williams T.A."/>
            <person name="Nakjang S."/>
            <person name="Noel C.J."/>
            <person name="Swan D.C."/>
            <person name="Goldberg A.V."/>
            <person name="Harris S.R."/>
            <person name="Weinmaier T."/>
            <person name="Markert S."/>
            <person name="Becher D."/>
            <person name="Bernhardt J."/>
            <person name="Dagan T."/>
            <person name="Hacker C."/>
            <person name="Lucocq J.M."/>
            <person name="Schweder T."/>
            <person name="Rattei T."/>
            <person name="Hall N."/>
            <person name="Hirt R.P."/>
            <person name="Embley T.M."/>
        </authorList>
    </citation>
    <scope>NUCLEOTIDE SEQUENCE [LARGE SCALE GENOMIC DNA]</scope>
</reference>
<keyword evidence="1" id="KW-0808">Transferase</keyword>
<dbReference type="VEuPathDB" id="MicrosporidiaDB:THOM_0732"/>
<name>L7JZW4_TRAHO</name>
<dbReference type="OrthoDB" id="10014409at2759"/>
<dbReference type="Proteomes" id="UP000011185">
    <property type="component" value="Unassembled WGS sequence"/>
</dbReference>
<gene>
    <name evidence="1" type="ORF">THOM_0732</name>
</gene>
<sequence length="80" mass="8848">MASYFVFSRECAGGPCVSVGTGDTRSALFMYDIGVRQGCSASPVLFNLYINNLFDGLSRVTTQLERDLFPACYLLTMLLY</sequence>
<evidence type="ECO:0000313" key="2">
    <source>
        <dbReference type="Proteomes" id="UP000011185"/>
    </source>
</evidence>
<keyword evidence="2" id="KW-1185">Reference proteome</keyword>
<accession>L7JZW4</accession>
<dbReference type="GO" id="GO:0003964">
    <property type="term" value="F:RNA-directed DNA polymerase activity"/>
    <property type="evidence" value="ECO:0007669"/>
    <property type="project" value="UniProtKB-KW"/>
</dbReference>
<keyword evidence="1" id="KW-0548">Nucleotidyltransferase</keyword>
<organism evidence="1 2">
    <name type="scientific">Trachipleistophora hominis</name>
    <name type="common">Microsporidian parasite</name>
    <dbReference type="NCBI Taxonomy" id="72359"/>
    <lineage>
        <taxon>Eukaryota</taxon>
        <taxon>Fungi</taxon>
        <taxon>Fungi incertae sedis</taxon>
        <taxon>Microsporidia</taxon>
        <taxon>Pleistophoridae</taxon>
        <taxon>Trachipleistophora</taxon>
    </lineage>
</organism>
<dbReference type="HOGENOM" id="CLU_2591473_0_0_1"/>
<proteinExistence type="predicted"/>
<dbReference type="EMBL" id="JH993857">
    <property type="protein sequence ID" value="ELQ76282.1"/>
    <property type="molecule type" value="Genomic_DNA"/>
</dbReference>
<protein>
    <submittedName>
        <fullName evidence="1">RNA-directed DNA polymerase, Non LTR Retrotransposon</fullName>
        <ecNumber evidence="1">2.7.7.49</ecNumber>
    </submittedName>
</protein>